<dbReference type="Pfam" id="PF13724">
    <property type="entry name" value="DNA_binding_2"/>
    <property type="match status" value="1"/>
</dbReference>
<dbReference type="AlphaFoldDB" id="A0AAE0E8H4"/>
<protein>
    <recommendedName>
        <fullName evidence="6">Transcription repressor</fullName>
    </recommendedName>
    <alternativeName>
        <fullName evidence="6">Ovate family protein</fullName>
    </alternativeName>
</protein>
<evidence type="ECO:0000256" key="3">
    <source>
        <dbReference type="ARBA" id="ARBA00023015"/>
    </source>
</evidence>
<dbReference type="PANTHER" id="PTHR33057:SF128">
    <property type="entry name" value="TRANSCRIPTION REPRESSOR OFP3"/>
    <property type="match status" value="1"/>
</dbReference>
<feature type="region of interest" description="Disordered" evidence="7">
    <location>
        <begin position="69"/>
        <end position="110"/>
    </location>
</feature>
<evidence type="ECO:0000313" key="10">
    <source>
        <dbReference type="Proteomes" id="UP001281410"/>
    </source>
</evidence>
<keyword evidence="5 6" id="KW-0539">Nucleus</keyword>
<dbReference type="InterPro" id="IPR006458">
    <property type="entry name" value="Ovate_C"/>
</dbReference>
<feature type="compositionally biased region" description="Polar residues" evidence="7">
    <location>
        <begin position="47"/>
        <end position="57"/>
    </location>
</feature>
<comment type="caution">
    <text evidence="9">The sequence shown here is derived from an EMBL/GenBank/DDBJ whole genome shotgun (WGS) entry which is preliminary data.</text>
</comment>
<dbReference type="InterPro" id="IPR038933">
    <property type="entry name" value="Ovate"/>
</dbReference>
<feature type="compositionally biased region" description="Basic residues" evidence="7">
    <location>
        <begin position="26"/>
        <end position="38"/>
    </location>
</feature>
<evidence type="ECO:0000256" key="6">
    <source>
        <dbReference type="RuleBase" id="RU367028"/>
    </source>
</evidence>
<gene>
    <name evidence="9" type="ORF">Dsin_012916</name>
</gene>
<evidence type="ECO:0000256" key="4">
    <source>
        <dbReference type="ARBA" id="ARBA00023163"/>
    </source>
</evidence>
<name>A0AAE0E8H4_9ROSI</name>
<feature type="domain" description="OVATE" evidence="8">
    <location>
        <begin position="293"/>
        <end position="352"/>
    </location>
</feature>
<keyword evidence="3 6" id="KW-0805">Transcription regulation</keyword>
<comment type="subcellular location">
    <subcellularLocation>
        <location evidence="1 6">Nucleus</location>
    </subcellularLocation>
</comment>
<proteinExistence type="predicted"/>
<dbReference type="GO" id="GO:0003677">
    <property type="term" value="F:DNA binding"/>
    <property type="evidence" value="ECO:0007669"/>
    <property type="project" value="InterPro"/>
</dbReference>
<keyword evidence="10" id="KW-1185">Reference proteome</keyword>
<dbReference type="Pfam" id="PF04844">
    <property type="entry name" value="Ovate"/>
    <property type="match status" value="1"/>
</dbReference>
<accession>A0AAE0E8H4</accession>
<evidence type="ECO:0000256" key="5">
    <source>
        <dbReference type="ARBA" id="ARBA00023242"/>
    </source>
</evidence>
<dbReference type="GO" id="GO:0045892">
    <property type="term" value="P:negative regulation of DNA-templated transcription"/>
    <property type="evidence" value="ECO:0007669"/>
    <property type="project" value="UniProtKB-UniRule"/>
</dbReference>
<sequence length="358" mass="41521">MGNYRFRFSDMMPNAWFYKLKDMSKTKTHPVKKKKQPKKPVDKSHNKPNNISQPRYSYYLTSQPINFPVNRKASDTHFPDSSSRKSTSRRNNSRRKTVYKPSPRHFPSSDNCTCQPKFQQYSPDYYFFSSSESSLDPGESPLCYSEEEFVDPDHDQVSWPDSCSCEVTSSTTDIIIDINSNETFTQKVEKLAGFHPIPEFELPPIFTKPAKFRKSSEKVSVKIVKEESVRTQKQHRTSPVIRKSSSNSTGIKLRANSPRIASKKIQAYSRKSISPNNKYANSQKRSLSESFIVVKSSIDPQKDFRDSMEEMIRENNIRNSKDLEDLLACYLSLNSNEYHDLIVKAFEQIWFDMTNLFL</sequence>
<dbReference type="EMBL" id="JANJYJ010000004">
    <property type="protein sequence ID" value="KAK3218946.1"/>
    <property type="molecule type" value="Genomic_DNA"/>
</dbReference>
<evidence type="ECO:0000259" key="8">
    <source>
        <dbReference type="PROSITE" id="PS51754"/>
    </source>
</evidence>
<keyword evidence="4 6" id="KW-0804">Transcription</keyword>
<reference evidence="9" key="1">
    <citation type="journal article" date="2023" name="Plant J.">
        <title>Genome sequences and population genomics provide insights into the demographic history, inbreeding, and mutation load of two 'living fossil' tree species of Dipteronia.</title>
        <authorList>
            <person name="Feng Y."/>
            <person name="Comes H.P."/>
            <person name="Chen J."/>
            <person name="Zhu S."/>
            <person name="Lu R."/>
            <person name="Zhang X."/>
            <person name="Li P."/>
            <person name="Qiu J."/>
            <person name="Olsen K.M."/>
            <person name="Qiu Y."/>
        </authorList>
    </citation>
    <scope>NUCLEOTIDE SEQUENCE</scope>
    <source>
        <strain evidence="9">NBL</strain>
    </source>
</reference>
<feature type="compositionally biased region" description="Basic residues" evidence="7">
    <location>
        <begin position="86"/>
        <end position="98"/>
    </location>
</feature>
<organism evidence="9 10">
    <name type="scientific">Dipteronia sinensis</name>
    <dbReference type="NCBI Taxonomy" id="43782"/>
    <lineage>
        <taxon>Eukaryota</taxon>
        <taxon>Viridiplantae</taxon>
        <taxon>Streptophyta</taxon>
        <taxon>Embryophyta</taxon>
        <taxon>Tracheophyta</taxon>
        <taxon>Spermatophyta</taxon>
        <taxon>Magnoliopsida</taxon>
        <taxon>eudicotyledons</taxon>
        <taxon>Gunneridae</taxon>
        <taxon>Pentapetalae</taxon>
        <taxon>rosids</taxon>
        <taxon>malvids</taxon>
        <taxon>Sapindales</taxon>
        <taxon>Sapindaceae</taxon>
        <taxon>Hippocastanoideae</taxon>
        <taxon>Acereae</taxon>
        <taxon>Dipteronia</taxon>
    </lineage>
</organism>
<dbReference type="PANTHER" id="PTHR33057">
    <property type="entry name" value="TRANSCRIPTION REPRESSOR OFP7-RELATED"/>
    <property type="match status" value="1"/>
</dbReference>
<dbReference type="Proteomes" id="UP001281410">
    <property type="component" value="Unassembled WGS sequence"/>
</dbReference>
<evidence type="ECO:0000313" key="9">
    <source>
        <dbReference type="EMBL" id="KAK3218946.1"/>
    </source>
</evidence>
<evidence type="ECO:0000256" key="1">
    <source>
        <dbReference type="ARBA" id="ARBA00004123"/>
    </source>
</evidence>
<feature type="region of interest" description="Disordered" evidence="7">
    <location>
        <begin position="230"/>
        <end position="250"/>
    </location>
</feature>
<keyword evidence="2 6" id="KW-0678">Repressor</keyword>
<comment type="function">
    <text evidence="6">Transcriptional repressor that regulates multiple aspects of plant growth and development.</text>
</comment>
<dbReference type="InterPro" id="IPR025830">
    <property type="entry name" value="DNA_bnd_dom_ovate"/>
</dbReference>
<evidence type="ECO:0000256" key="7">
    <source>
        <dbReference type="SAM" id="MobiDB-lite"/>
    </source>
</evidence>
<feature type="region of interest" description="Disordered" evidence="7">
    <location>
        <begin position="25"/>
        <end position="57"/>
    </location>
</feature>
<evidence type="ECO:0000256" key="2">
    <source>
        <dbReference type="ARBA" id="ARBA00022491"/>
    </source>
</evidence>
<dbReference type="PROSITE" id="PS51754">
    <property type="entry name" value="OVATE"/>
    <property type="match status" value="1"/>
</dbReference>
<dbReference type="GO" id="GO:0005634">
    <property type="term" value="C:nucleus"/>
    <property type="evidence" value="ECO:0007669"/>
    <property type="project" value="UniProtKB-SubCell"/>
</dbReference>
<dbReference type="NCBIfam" id="TIGR01568">
    <property type="entry name" value="A_thal_3678"/>
    <property type="match status" value="1"/>
</dbReference>